<dbReference type="PANTHER" id="PTHR13647:SF4">
    <property type="entry name" value="INSULIN-LIKE PEPTIDE 1-RELATED"/>
    <property type="match status" value="1"/>
</dbReference>
<dbReference type="OrthoDB" id="6330326at2759"/>
<dbReference type="GO" id="GO:0005179">
    <property type="term" value="F:hormone activity"/>
    <property type="evidence" value="ECO:0007669"/>
    <property type="project" value="InterPro"/>
</dbReference>
<dbReference type="PANTHER" id="PTHR13647">
    <property type="entry name" value="INSULIN-LIKE PEPTIDE 2-RELATED"/>
    <property type="match status" value="1"/>
</dbReference>
<dbReference type="InterPro" id="IPR036438">
    <property type="entry name" value="Insulin-like_sf"/>
</dbReference>
<sequence>MEFRYGLLLTVFIFGITNCQLDDIEEMFSRRKYCGENLSRILSTICQGKYNTLIKKDYYKKTFDADYQSDDPGPAPATQPYRPSYALTRESANSMLSRAGTRRKRGVYNECCEKSCSRDELTSYCDPSVRYTRSSFVRR</sequence>
<evidence type="ECO:0000313" key="9">
    <source>
        <dbReference type="EMBL" id="CAH0560670.1"/>
    </source>
</evidence>
<evidence type="ECO:0000256" key="5">
    <source>
        <dbReference type="ARBA" id="ARBA00023157"/>
    </source>
</evidence>
<comment type="similarity">
    <text evidence="1 6">Belongs to the insulin family.</text>
</comment>
<keyword evidence="10" id="KW-1185">Reference proteome</keyword>
<feature type="chain" id="PRO_5040501150" description="Insulin-like domain-containing protein" evidence="7">
    <location>
        <begin position="20"/>
        <end position="139"/>
    </location>
</feature>
<dbReference type="SMART" id="SM00078">
    <property type="entry name" value="IlGF"/>
    <property type="match status" value="1"/>
</dbReference>
<keyword evidence="4 7" id="KW-0732">Signal</keyword>
<dbReference type="Pfam" id="PF00049">
    <property type="entry name" value="Insulin"/>
    <property type="match status" value="1"/>
</dbReference>
<evidence type="ECO:0000256" key="6">
    <source>
        <dbReference type="RuleBase" id="RU000406"/>
    </source>
</evidence>
<dbReference type="EMBL" id="OV121138">
    <property type="protein sequence ID" value="CAH0560670.1"/>
    <property type="molecule type" value="Genomic_DNA"/>
</dbReference>
<evidence type="ECO:0000256" key="2">
    <source>
        <dbReference type="ARBA" id="ARBA00011207"/>
    </source>
</evidence>
<evidence type="ECO:0000313" key="10">
    <source>
        <dbReference type="Proteomes" id="UP001154078"/>
    </source>
</evidence>
<comment type="subunit">
    <text evidence="2">Heterodimer of a B chain and an A chain linked by two disulfide bonds.</text>
</comment>
<evidence type="ECO:0000256" key="1">
    <source>
        <dbReference type="ARBA" id="ARBA00009034"/>
    </source>
</evidence>
<feature type="domain" description="Insulin-like" evidence="8">
    <location>
        <begin position="31"/>
        <end position="125"/>
    </location>
</feature>
<feature type="signal peptide" evidence="7">
    <location>
        <begin position="1"/>
        <end position="19"/>
    </location>
</feature>
<dbReference type="InterPro" id="IPR022353">
    <property type="entry name" value="Insulin_CS"/>
</dbReference>
<dbReference type="PROSITE" id="PS00262">
    <property type="entry name" value="INSULIN"/>
    <property type="match status" value="1"/>
</dbReference>
<dbReference type="AlphaFoldDB" id="A0A9P0FLV7"/>
<dbReference type="GO" id="GO:0005576">
    <property type="term" value="C:extracellular region"/>
    <property type="evidence" value="ECO:0007669"/>
    <property type="project" value="UniProtKB-SubCell"/>
</dbReference>
<dbReference type="CDD" id="cd04366">
    <property type="entry name" value="IlGF_insulin_bombyxin_like"/>
    <property type="match status" value="1"/>
</dbReference>
<dbReference type="PRINTS" id="PR00276">
    <property type="entry name" value="INSULINFAMLY"/>
</dbReference>
<evidence type="ECO:0000256" key="4">
    <source>
        <dbReference type="ARBA" id="ARBA00022729"/>
    </source>
</evidence>
<organism evidence="9 10">
    <name type="scientific">Brassicogethes aeneus</name>
    <name type="common">Rape pollen beetle</name>
    <name type="synonym">Meligethes aeneus</name>
    <dbReference type="NCBI Taxonomy" id="1431903"/>
    <lineage>
        <taxon>Eukaryota</taxon>
        <taxon>Metazoa</taxon>
        <taxon>Ecdysozoa</taxon>
        <taxon>Arthropoda</taxon>
        <taxon>Hexapoda</taxon>
        <taxon>Insecta</taxon>
        <taxon>Pterygota</taxon>
        <taxon>Neoptera</taxon>
        <taxon>Endopterygota</taxon>
        <taxon>Coleoptera</taxon>
        <taxon>Polyphaga</taxon>
        <taxon>Cucujiformia</taxon>
        <taxon>Nitidulidae</taxon>
        <taxon>Meligethinae</taxon>
        <taxon>Brassicogethes</taxon>
    </lineage>
</organism>
<evidence type="ECO:0000256" key="3">
    <source>
        <dbReference type="ARBA" id="ARBA00022685"/>
    </source>
</evidence>
<gene>
    <name evidence="9" type="ORF">MELIAE_LOCUS10391</name>
</gene>
<keyword evidence="5" id="KW-1015">Disulfide bond</keyword>
<keyword evidence="3" id="KW-0165">Cleavage on pair of basic residues</keyword>
<proteinExistence type="inferred from homology"/>
<dbReference type="SUPFAM" id="SSF56994">
    <property type="entry name" value="Insulin-like"/>
    <property type="match status" value="1"/>
</dbReference>
<keyword evidence="6" id="KW-0964">Secreted</keyword>
<name>A0A9P0FLV7_BRAAE</name>
<evidence type="ECO:0000256" key="7">
    <source>
        <dbReference type="SAM" id="SignalP"/>
    </source>
</evidence>
<accession>A0A9P0FLV7</accession>
<comment type="subcellular location">
    <subcellularLocation>
        <location evidence="6">Secreted</location>
    </subcellularLocation>
</comment>
<dbReference type="InterPro" id="IPR022352">
    <property type="entry name" value="Ins/IGF/rlx"/>
</dbReference>
<dbReference type="Proteomes" id="UP001154078">
    <property type="component" value="Chromosome 7"/>
</dbReference>
<protein>
    <recommendedName>
        <fullName evidence="8">Insulin-like domain-containing protein</fullName>
    </recommendedName>
</protein>
<dbReference type="InterPro" id="IPR016179">
    <property type="entry name" value="Insulin-like"/>
</dbReference>
<dbReference type="Gene3D" id="1.10.100.10">
    <property type="entry name" value="Insulin-like"/>
    <property type="match status" value="1"/>
</dbReference>
<reference evidence="9" key="1">
    <citation type="submission" date="2021-12" db="EMBL/GenBank/DDBJ databases">
        <authorList>
            <person name="King R."/>
        </authorList>
    </citation>
    <scope>NUCLEOTIDE SEQUENCE</scope>
</reference>
<evidence type="ECO:0000259" key="8">
    <source>
        <dbReference type="SMART" id="SM00078"/>
    </source>
</evidence>